<evidence type="ECO:0000313" key="4">
    <source>
        <dbReference type="Proteomes" id="UP000177811"/>
    </source>
</evidence>
<proteinExistence type="predicted"/>
<protein>
    <recommendedName>
        <fullName evidence="2">YdbS-like PH domain-containing protein</fullName>
    </recommendedName>
</protein>
<keyword evidence="1" id="KW-1133">Transmembrane helix</keyword>
<feature type="transmembrane region" description="Helical" evidence="1">
    <location>
        <begin position="20"/>
        <end position="40"/>
    </location>
</feature>
<evidence type="ECO:0000259" key="2">
    <source>
        <dbReference type="Pfam" id="PF03703"/>
    </source>
</evidence>
<dbReference type="Pfam" id="PF03703">
    <property type="entry name" value="bPH_2"/>
    <property type="match status" value="1"/>
</dbReference>
<dbReference type="AlphaFoldDB" id="A0A1G2KX66"/>
<dbReference type="InterPro" id="IPR005182">
    <property type="entry name" value="YdbS-like_PH"/>
</dbReference>
<gene>
    <name evidence="3" type="ORF">A3C16_04265</name>
</gene>
<feature type="domain" description="YdbS-like PH" evidence="2">
    <location>
        <begin position="87"/>
        <end position="157"/>
    </location>
</feature>
<organism evidence="3 4">
    <name type="scientific">Candidatus Sungbacteria bacterium RIFCSPHIGHO2_02_FULL_51_29</name>
    <dbReference type="NCBI Taxonomy" id="1802273"/>
    <lineage>
        <taxon>Bacteria</taxon>
        <taxon>Candidatus Sungiibacteriota</taxon>
    </lineage>
</organism>
<dbReference type="EMBL" id="MHQL01000002">
    <property type="protein sequence ID" value="OHA04045.1"/>
    <property type="molecule type" value="Genomic_DNA"/>
</dbReference>
<evidence type="ECO:0000256" key="1">
    <source>
        <dbReference type="SAM" id="Phobius"/>
    </source>
</evidence>
<dbReference type="Proteomes" id="UP000177811">
    <property type="component" value="Unassembled WGS sequence"/>
</dbReference>
<dbReference type="PANTHER" id="PTHR37938">
    <property type="entry name" value="BLL0215 PROTEIN"/>
    <property type="match status" value="1"/>
</dbReference>
<name>A0A1G2KX66_9BACT</name>
<reference evidence="3 4" key="1">
    <citation type="journal article" date="2016" name="Nat. Commun.">
        <title>Thousands of microbial genomes shed light on interconnected biogeochemical processes in an aquifer system.</title>
        <authorList>
            <person name="Anantharaman K."/>
            <person name="Brown C.T."/>
            <person name="Hug L.A."/>
            <person name="Sharon I."/>
            <person name="Castelle C.J."/>
            <person name="Probst A.J."/>
            <person name="Thomas B.C."/>
            <person name="Singh A."/>
            <person name="Wilkins M.J."/>
            <person name="Karaoz U."/>
            <person name="Brodie E.L."/>
            <person name="Williams K.H."/>
            <person name="Hubbard S.S."/>
            <person name="Banfield J.F."/>
        </authorList>
    </citation>
    <scope>NUCLEOTIDE SEQUENCE [LARGE SCALE GENOMIC DNA]</scope>
</reference>
<feature type="transmembrane region" description="Helical" evidence="1">
    <location>
        <begin position="60"/>
        <end position="82"/>
    </location>
</feature>
<comment type="caution">
    <text evidence="3">The sequence shown here is derived from an EMBL/GenBank/DDBJ whole genome shotgun (WGS) entry which is preliminary data.</text>
</comment>
<dbReference type="PANTHER" id="PTHR37938:SF1">
    <property type="entry name" value="BLL0215 PROTEIN"/>
    <property type="match status" value="1"/>
</dbReference>
<sequence length="178" mass="20443">MISLRPNEQIVLILRRHWIVMMGPLATIFFALVLPSLLLLSLSDRFPVLSTPQIAPIVKFFLALYLLGLLLYALLLWADYYLDVWIITTERLIDINQRGLFVRHISEMNMENIQNVTAEINGMVAMLLKFGNLKVETAAEGMFLIRSVPRFYEAKDLLLKYSSIKHGTHSEFHQAAKP</sequence>
<accession>A0A1G2KX66</accession>
<keyword evidence="1" id="KW-0472">Membrane</keyword>
<evidence type="ECO:0000313" key="3">
    <source>
        <dbReference type="EMBL" id="OHA04045.1"/>
    </source>
</evidence>
<keyword evidence="1" id="KW-0812">Transmembrane</keyword>